<keyword evidence="2" id="KW-1185">Reference proteome</keyword>
<dbReference type="Pfam" id="PF19927">
    <property type="entry name" value="DUF6390"/>
    <property type="match status" value="1"/>
</dbReference>
<accession>A0ABP8JF40</accession>
<proteinExistence type="predicted"/>
<name>A0ABP8JF40_9ACTN</name>
<protein>
    <submittedName>
        <fullName evidence="1">DUF6390 family protein</fullName>
    </submittedName>
</protein>
<dbReference type="RefSeq" id="WP_344993773.1">
    <property type="nucleotide sequence ID" value="NZ_BAABFR010000020.1"/>
</dbReference>
<reference evidence="2" key="1">
    <citation type="journal article" date="2019" name="Int. J. Syst. Evol. Microbiol.">
        <title>The Global Catalogue of Microorganisms (GCM) 10K type strain sequencing project: providing services to taxonomists for standard genome sequencing and annotation.</title>
        <authorList>
            <consortium name="The Broad Institute Genomics Platform"/>
            <consortium name="The Broad Institute Genome Sequencing Center for Infectious Disease"/>
            <person name="Wu L."/>
            <person name="Ma J."/>
        </authorList>
    </citation>
    <scope>NUCLEOTIDE SEQUENCE [LARGE SCALE GENOMIC DNA]</scope>
    <source>
        <strain evidence="2">JCM 17688</strain>
    </source>
</reference>
<gene>
    <name evidence="1" type="ORF">GCM10023147_17210</name>
</gene>
<sequence>MPAPSGPLTFARYAFPPNSHGYCGPGDSGAYFEYGVTGDASGLRAMSRRFEGAWPYLELIAQANHLGDPLDDRVVRAYWVGNRLLERVSMNQIGRNIEDRFRAQVGSAFPRLADSVLAGAVPHHSFAVFCVYPWTGLLGDGSVSDHALHVLDRCRIRSGTVVALQPDEAIVRSRPLTWDGRSLSLGPAVLETARRSIEGDGITEPLMVGDRVTLHWEWVCDKISAPEEAVLHAYTRRHLAIVNAGRPIAVL</sequence>
<evidence type="ECO:0000313" key="1">
    <source>
        <dbReference type="EMBL" id="GAA4389892.1"/>
    </source>
</evidence>
<dbReference type="Proteomes" id="UP001500635">
    <property type="component" value="Unassembled WGS sequence"/>
</dbReference>
<evidence type="ECO:0000313" key="2">
    <source>
        <dbReference type="Proteomes" id="UP001500635"/>
    </source>
</evidence>
<comment type="caution">
    <text evidence="1">The sequence shown here is derived from an EMBL/GenBank/DDBJ whole genome shotgun (WGS) entry which is preliminary data.</text>
</comment>
<dbReference type="EMBL" id="BAABFR010000020">
    <property type="protein sequence ID" value="GAA4389892.1"/>
    <property type="molecule type" value="Genomic_DNA"/>
</dbReference>
<organism evidence="1 2">
    <name type="scientific">Tsukamurella soli</name>
    <dbReference type="NCBI Taxonomy" id="644556"/>
    <lineage>
        <taxon>Bacteria</taxon>
        <taxon>Bacillati</taxon>
        <taxon>Actinomycetota</taxon>
        <taxon>Actinomycetes</taxon>
        <taxon>Mycobacteriales</taxon>
        <taxon>Tsukamurellaceae</taxon>
        <taxon>Tsukamurella</taxon>
    </lineage>
</organism>
<dbReference type="InterPro" id="IPR045660">
    <property type="entry name" value="DUF6390"/>
</dbReference>